<dbReference type="InterPro" id="IPR003593">
    <property type="entry name" value="AAA+_ATPase"/>
</dbReference>
<reference evidence="10 11" key="1">
    <citation type="submission" date="2019-02" db="EMBL/GenBank/DDBJ databases">
        <title>Deep-cultivation of Planctomycetes and their phenomic and genomic characterization uncovers novel biology.</title>
        <authorList>
            <person name="Wiegand S."/>
            <person name="Jogler M."/>
            <person name="Boedeker C."/>
            <person name="Pinto D."/>
            <person name="Vollmers J."/>
            <person name="Rivas-Marin E."/>
            <person name="Kohn T."/>
            <person name="Peeters S.H."/>
            <person name="Heuer A."/>
            <person name="Rast P."/>
            <person name="Oberbeckmann S."/>
            <person name="Bunk B."/>
            <person name="Jeske O."/>
            <person name="Meyerdierks A."/>
            <person name="Storesund J.E."/>
            <person name="Kallscheuer N."/>
            <person name="Luecker S."/>
            <person name="Lage O.M."/>
            <person name="Pohl T."/>
            <person name="Merkel B.J."/>
            <person name="Hornburger P."/>
            <person name="Mueller R.-W."/>
            <person name="Bruemmer F."/>
            <person name="Labrenz M."/>
            <person name="Spormann A.M."/>
            <person name="Op den Camp H."/>
            <person name="Overmann J."/>
            <person name="Amann R."/>
            <person name="Jetten M.S.M."/>
            <person name="Mascher T."/>
            <person name="Medema M.H."/>
            <person name="Devos D.P."/>
            <person name="Kaster A.-K."/>
            <person name="Ovreas L."/>
            <person name="Rohde M."/>
            <person name="Galperin M.Y."/>
            <person name="Jogler C."/>
        </authorList>
    </citation>
    <scope>NUCLEOTIDE SEQUENCE [LARGE SCALE GENOMIC DNA]</scope>
    <source>
        <strain evidence="10 11">Pan241w</strain>
    </source>
</reference>
<comment type="similarity">
    <text evidence="7">Belongs to the DnaA family.</text>
</comment>
<keyword evidence="4" id="KW-0067">ATP-binding</keyword>
<proteinExistence type="inferred from homology"/>
<dbReference type="Pfam" id="PF00308">
    <property type="entry name" value="Bac_DnaA"/>
    <property type="match status" value="1"/>
</dbReference>
<dbReference type="Proteomes" id="UP000317171">
    <property type="component" value="Chromosome"/>
</dbReference>
<dbReference type="KEGG" id="gaz:Pan241w_00010"/>
<evidence type="ECO:0000313" key="10">
    <source>
        <dbReference type="EMBL" id="QDT39948.1"/>
    </source>
</evidence>
<keyword evidence="3" id="KW-0547">Nucleotide-binding</keyword>
<dbReference type="CDD" id="cd06571">
    <property type="entry name" value="Bac_DnaA_C"/>
    <property type="match status" value="1"/>
</dbReference>
<evidence type="ECO:0000256" key="6">
    <source>
        <dbReference type="ARBA" id="ARBA00023125"/>
    </source>
</evidence>
<dbReference type="PROSITE" id="PS01008">
    <property type="entry name" value="DNAA"/>
    <property type="match status" value="1"/>
</dbReference>
<evidence type="ECO:0000313" key="11">
    <source>
        <dbReference type="Proteomes" id="UP000317171"/>
    </source>
</evidence>
<evidence type="ECO:0000259" key="8">
    <source>
        <dbReference type="SMART" id="SM00382"/>
    </source>
</evidence>
<dbReference type="Gene3D" id="1.10.8.60">
    <property type="match status" value="1"/>
</dbReference>
<evidence type="ECO:0000256" key="7">
    <source>
        <dbReference type="RuleBase" id="RU004227"/>
    </source>
</evidence>
<dbReference type="RefSeq" id="WP_145223098.1">
    <property type="nucleotide sequence ID" value="NZ_CP036269.1"/>
</dbReference>
<dbReference type="GO" id="GO:0003688">
    <property type="term" value="F:DNA replication origin binding"/>
    <property type="evidence" value="ECO:0007669"/>
    <property type="project" value="InterPro"/>
</dbReference>
<dbReference type="SUPFAM" id="SSF48295">
    <property type="entry name" value="TrpR-like"/>
    <property type="match status" value="1"/>
</dbReference>
<sequence>MMSNSGKHQQHTSDKPFLILKEHQYAYTAVSELFHAIESPDPQLVYLYGPSGCGKTALISDLLTDFVEIHAEAALKIVTASEFAAKFAAASNRNRIPEFQRTFRELDLLILEDIQSLENRTQTQRELLSVLDEILKSEGRVVISSTKPPGELARFDKKLVNRFHGGICVAISPLKYQSRLELLTFWANLEQIPIQKKELSLIAHKKELSPRELYAMLMQLQTVSRINQQRIDTSFVKQYLEGNIEGPKTSVAKITKAVCREFKTSLAEIRSANRSQQIVLPRQCAMFLSRELTDESLAKIANYFNRKNHSTVIHACRHIQHGLEKSPGLRQQISRIKQQLGVYLL</sequence>
<evidence type="ECO:0000256" key="5">
    <source>
        <dbReference type="ARBA" id="ARBA00023121"/>
    </source>
</evidence>
<dbReference type="Gene3D" id="3.40.50.300">
    <property type="entry name" value="P-loop containing nucleotide triphosphate hydrolases"/>
    <property type="match status" value="1"/>
</dbReference>
<dbReference type="SMART" id="SM00382">
    <property type="entry name" value="AAA"/>
    <property type="match status" value="1"/>
</dbReference>
<name>A0A517R7T5_9PLAN</name>
<keyword evidence="6" id="KW-0238">DNA-binding</keyword>
<dbReference type="PRINTS" id="PR00051">
    <property type="entry name" value="DNAA"/>
</dbReference>
<gene>
    <name evidence="10" type="primary">dnaA_1</name>
    <name evidence="10" type="ORF">Pan241w_00010</name>
</gene>
<feature type="domain" description="AAA+ ATPase" evidence="8">
    <location>
        <begin position="41"/>
        <end position="165"/>
    </location>
</feature>
<dbReference type="EMBL" id="CP036269">
    <property type="protein sequence ID" value="QDT39948.1"/>
    <property type="molecule type" value="Genomic_DNA"/>
</dbReference>
<evidence type="ECO:0000256" key="4">
    <source>
        <dbReference type="ARBA" id="ARBA00022840"/>
    </source>
</evidence>
<dbReference type="PANTHER" id="PTHR30050">
    <property type="entry name" value="CHROMOSOMAL REPLICATION INITIATOR PROTEIN DNAA"/>
    <property type="match status" value="1"/>
</dbReference>
<protein>
    <submittedName>
        <fullName evidence="10">Chromosomal replication initiator protein DnaA</fullName>
    </submittedName>
</protein>
<dbReference type="GO" id="GO:0006270">
    <property type="term" value="P:DNA replication initiation"/>
    <property type="evidence" value="ECO:0007669"/>
    <property type="project" value="InterPro"/>
</dbReference>
<dbReference type="InterPro" id="IPR013317">
    <property type="entry name" value="DnaA_dom"/>
</dbReference>
<keyword evidence="11" id="KW-1185">Reference proteome</keyword>
<dbReference type="GO" id="GO:0005524">
    <property type="term" value="F:ATP binding"/>
    <property type="evidence" value="ECO:0007669"/>
    <property type="project" value="UniProtKB-KW"/>
</dbReference>
<dbReference type="GO" id="GO:0006275">
    <property type="term" value="P:regulation of DNA replication"/>
    <property type="evidence" value="ECO:0007669"/>
    <property type="project" value="InterPro"/>
</dbReference>
<dbReference type="Gene3D" id="1.10.1750.10">
    <property type="match status" value="1"/>
</dbReference>
<accession>A0A517R7T5</accession>
<keyword evidence="5" id="KW-0446">Lipid-binding</keyword>
<dbReference type="GO" id="GO:0008289">
    <property type="term" value="F:lipid binding"/>
    <property type="evidence" value="ECO:0007669"/>
    <property type="project" value="UniProtKB-KW"/>
</dbReference>
<dbReference type="Pfam" id="PF08299">
    <property type="entry name" value="Bac_DnaA_C"/>
    <property type="match status" value="1"/>
</dbReference>
<evidence type="ECO:0000256" key="1">
    <source>
        <dbReference type="ARBA" id="ARBA00022490"/>
    </source>
</evidence>
<dbReference type="GO" id="GO:0005886">
    <property type="term" value="C:plasma membrane"/>
    <property type="evidence" value="ECO:0007669"/>
    <property type="project" value="TreeGrafter"/>
</dbReference>
<feature type="domain" description="Chromosomal replication initiator DnaA C-terminal" evidence="9">
    <location>
        <begin position="250"/>
        <end position="319"/>
    </location>
</feature>
<evidence type="ECO:0000256" key="3">
    <source>
        <dbReference type="ARBA" id="ARBA00022741"/>
    </source>
</evidence>
<keyword evidence="2 7" id="KW-0235">DNA replication</keyword>
<dbReference type="InterPro" id="IPR018312">
    <property type="entry name" value="Chromosome_initiator_DnaA_CS"/>
</dbReference>
<keyword evidence="1" id="KW-0963">Cytoplasm</keyword>
<dbReference type="PANTHER" id="PTHR30050:SF2">
    <property type="entry name" value="CHROMOSOMAL REPLICATION INITIATOR PROTEIN DNAA"/>
    <property type="match status" value="1"/>
</dbReference>
<dbReference type="InterPro" id="IPR027417">
    <property type="entry name" value="P-loop_NTPase"/>
</dbReference>
<dbReference type="OrthoDB" id="9807019at2"/>
<organism evidence="10 11">
    <name type="scientific">Gimesia alba</name>
    <dbReference type="NCBI Taxonomy" id="2527973"/>
    <lineage>
        <taxon>Bacteria</taxon>
        <taxon>Pseudomonadati</taxon>
        <taxon>Planctomycetota</taxon>
        <taxon>Planctomycetia</taxon>
        <taxon>Planctomycetales</taxon>
        <taxon>Planctomycetaceae</taxon>
        <taxon>Gimesia</taxon>
    </lineage>
</organism>
<evidence type="ECO:0000256" key="2">
    <source>
        <dbReference type="ARBA" id="ARBA00022705"/>
    </source>
</evidence>
<dbReference type="SMART" id="SM00760">
    <property type="entry name" value="Bac_DnaA_C"/>
    <property type="match status" value="1"/>
</dbReference>
<dbReference type="InterPro" id="IPR013159">
    <property type="entry name" value="DnaA_C"/>
</dbReference>
<dbReference type="AlphaFoldDB" id="A0A517R7T5"/>
<dbReference type="InterPro" id="IPR010921">
    <property type="entry name" value="Trp_repressor/repl_initiator"/>
</dbReference>
<dbReference type="CDD" id="cd00009">
    <property type="entry name" value="AAA"/>
    <property type="match status" value="1"/>
</dbReference>
<dbReference type="InterPro" id="IPR020591">
    <property type="entry name" value="Chromosome_initiator_DnaA-like"/>
</dbReference>
<dbReference type="SUPFAM" id="SSF52540">
    <property type="entry name" value="P-loop containing nucleoside triphosphate hydrolases"/>
    <property type="match status" value="1"/>
</dbReference>
<evidence type="ECO:0000259" key="9">
    <source>
        <dbReference type="SMART" id="SM00760"/>
    </source>
</evidence>